<evidence type="ECO:0000313" key="1">
    <source>
        <dbReference type="EMBL" id="BDU15447.1"/>
    </source>
</evidence>
<protein>
    <submittedName>
        <fullName evidence="1">Haloacid dehalogenase-like hydrolase</fullName>
    </submittedName>
</protein>
<dbReference type="InterPro" id="IPR023214">
    <property type="entry name" value="HAD_sf"/>
</dbReference>
<dbReference type="Pfam" id="PF12710">
    <property type="entry name" value="HAD"/>
    <property type="match status" value="1"/>
</dbReference>
<sequence>MNTTGPAPEGIEHLPGAAAVATTGDAGSAERPYAPLVVFDFDHTLYDGDSGSHLVLWLIKRHWARVAAAIALSPVLLPLIAWLPTRRHAISVYLWIATFGTHRRHEMDRLIDLYVRKHAKEIRARLLPIALKVLQKHRDAGDRVIIATGASPELARAILDFVAHEDLPVIGSIGGPFLGGMITVEHCHHENKMRMIWDAGYDQIAVAYSDSSADLPLLKAARKPVVVNPKRRRVAMFRRVLPPGTPILNWGCVGRGGDPVRG</sequence>
<keyword evidence="2" id="KW-1185">Reference proteome</keyword>
<accession>A0ABM8DA78</accession>
<organism evidence="1 2">
    <name type="scientific">Lysobacter auxotrophicus</name>
    <dbReference type="NCBI Taxonomy" id="2992573"/>
    <lineage>
        <taxon>Bacteria</taxon>
        <taxon>Pseudomonadati</taxon>
        <taxon>Pseudomonadota</taxon>
        <taxon>Gammaproteobacteria</taxon>
        <taxon>Lysobacterales</taxon>
        <taxon>Lysobacteraceae</taxon>
        <taxon>Lysobacter</taxon>
    </lineage>
</organism>
<dbReference type="InterPro" id="IPR036412">
    <property type="entry name" value="HAD-like_sf"/>
</dbReference>
<dbReference type="Gene3D" id="1.20.1440.100">
    <property type="entry name" value="SG protein - dephosphorylation function"/>
    <property type="match status" value="1"/>
</dbReference>
<dbReference type="EMBL" id="AP027041">
    <property type="protein sequence ID" value="BDU15447.1"/>
    <property type="molecule type" value="Genomic_DNA"/>
</dbReference>
<proteinExistence type="predicted"/>
<name>A0ABM8DA78_9GAMM</name>
<dbReference type="RefSeq" id="WP_281780951.1">
    <property type="nucleotide sequence ID" value="NZ_AP027041.1"/>
</dbReference>
<evidence type="ECO:0000313" key="2">
    <source>
        <dbReference type="Proteomes" id="UP001317822"/>
    </source>
</evidence>
<gene>
    <name evidence="1" type="ORF">LA521A_06480</name>
</gene>
<dbReference type="Proteomes" id="UP001317822">
    <property type="component" value="Chromosome"/>
</dbReference>
<reference evidence="1 2" key="1">
    <citation type="journal article" date="2023" name="Int. J. Syst. Evol. Microbiol.">
        <title>Physiological and genomic analyses of cobalamin (vitamin B12)-auxotrophy of Lysobacter auxotrophicus sp. nov., a methionine-auxotrophic chitinolytic bacterium isolated from chitin-treated soil.</title>
        <authorList>
            <person name="Saito A."/>
            <person name="Dohra H."/>
            <person name="Hamada M."/>
            <person name="Moriuchi R."/>
            <person name="Kotsuchibashi Y."/>
            <person name="Mori K."/>
        </authorList>
    </citation>
    <scope>NUCLEOTIDE SEQUENCE [LARGE SCALE GENOMIC DNA]</scope>
    <source>
        <strain evidence="1 2">5-21a</strain>
    </source>
</reference>
<dbReference type="Gene3D" id="3.40.50.1000">
    <property type="entry name" value="HAD superfamily/HAD-like"/>
    <property type="match status" value="1"/>
</dbReference>
<dbReference type="SUPFAM" id="SSF56784">
    <property type="entry name" value="HAD-like"/>
    <property type="match status" value="1"/>
</dbReference>